<dbReference type="RefSeq" id="WP_128915421.1">
    <property type="nucleotide sequence ID" value="NZ_RDSM01000005.1"/>
</dbReference>
<gene>
    <name evidence="2" type="ORF">GRAN_4833</name>
</gene>
<dbReference type="GO" id="GO:0016646">
    <property type="term" value="F:oxidoreductase activity, acting on the CH-NH group of donors, NAD or NADP as acceptor"/>
    <property type="evidence" value="ECO:0007669"/>
    <property type="project" value="UniProtKB-ARBA"/>
</dbReference>
<proteinExistence type="predicted"/>
<accession>A0A4Q0SV15</accession>
<dbReference type="Proteomes" id="UP000289437">
    <property type="component" value="Unassembled WGS sequence"/>
</dbReference>
<evidence type="ECO:0000259" key="1">
    <source>
        <dbReference type="Pfam" id="PF01613"/>
    </source>
</evidence>
<evidence type="ECO:0000313" key="2">
    <source>
        <dbReference type="EMBL" id="RXH54182.1"/>
    </source>
</evidence>
<dbReference type="AlphaFoldDB" id="A0A4Q0SV15"/>
<reference evidence="2 3" key="1">
    <citation type="submission" date="2018-11" db="EMBL/GenBank/DDBJ databases">
        <authorList>
            <person name="Mardanov A.V."/>
            <person name="Ravin N.V."/>
            <person name="Dedysh S.N."/>
        </authorList>
    </citation>
    <scope>NUCLEOTIDE SEQUENCE [LARGE SCALE GENOMIC DNA]</scope>
    <source>
        <strain evidence="2 3">AF10</strain>
    </source>
</reference>
<evidence type="ECO:0000313" key="3">
    <source>
        <dbReference type="Proteomes" id="UP000289437"/>
    </source>
</evidence>
<dbReference type="SUPFAM" id="SSF50475">
    <property type="entry name" value="FMN-binding split barrel"/>
    <property type="match status" value="1"/>
</dbReference>
<protein>
    <recommendedName>
        <fullName evidence="1">Flavin reductase like domain-containing protein</fullName>
    </recommendedName>
</protein>
<dbReference type="InterPro" id="IPR012349">
    <property type="entry name" value="Split_barrel_FMN-bd"/>
</dbReference>
<sequence length="331" mass="36921">MKPPRNFRKALRSRLLGHPGYSTALDLPLHSPQTEVAVWLHGMGEPRDVTHCHSVACPMPAFFCISFEKGVPEQSLDSPGVSLHFVERAGQRQVLGKIDLQYHSTVATSGPELRLYRATDCISTCLPRHRRWIRSLYFAHERWQARRSGRPQILSLDNRCNEVVFLCPRPVVLVSLFQAGAGNIFPLNLMGRVGEHHFVFALNASKKAGAAVSNHSQFAISTVPFEQAQVVRDMGAHHHQTSIDFAHLPFSLHPSPSLGIPVPDFALTVRELQIESALPLGSHNFFIARILGTQTQTSAPEFHRIHGIYAARRERLSKAYRDSQRAGADGQ</sequence>
<dbReference type="EMBL" id="RDSM01000005">
    <property type="protein sequence ID" value="RXH54182.1"/>
    <property type="molecule type" value="Genomic_DNA"/>
</dbReference>
<dbReference type="InterPro" id="IPR002563">
    <property type="entry name" value="Flavin_Rdtase-like_dom"/>
</dbReference>
<name>A0A4Q0SV15_9BACT</name>
<reference evidence="3" key="2">
    <citation type="submission" date="2019-02" db="EMBL/GenBank/DDBJ databases">
        <title>Granulicella sibirica sp. nov., a psychrotolerant acidobacterium isolated from an organic soil layer in forested tundra, West Siberia.</title>
        <authorList>
            <person name="Oshkin I.Y."/>
            <person name="Kulichevskaya I.S."/>
            <person name="Rijpstra W.I.C."/>
            <person name="Sinninghe Damste J.S."/>
            <person name="Rakitin A.L."/>
            <person name="Ravin N.V."/>
            <person name="Dedysh S.N."/>
        </authorList>
    </citation>
    <scope>NUCLEOTIDE SEQUENCE [LARGE SCALE GENOMIC DNA]</scope>
    <source>
        <strain evidence="3">AF10</strain>
    </source>
</reference>
<dbReference type="Gene3D" id="2.30.110.10">
    <property type="entry name" value="Electron Transport, Fmn-binding Protein, Chain A"/>
    <property type="match status" value="1"/>
</dbReference>
<keyword evidence="3" id="KW-1185">Reference proteome</keyword>
<feature type="domain" description="Flavin reductase like" evidence="1">
    <location>
        <begin position="167"/>
        <end position="300"/>
    </location>
</feature>
<dbReference type="GO" id="GO:0010181">
    <property type="term" value="F:FMN binding"/>
    <property type="evidence" value="ECO:0007669"/>
    <property type="project" value="InterPro"/>
</dbReference>
<organism evidence="2 3">
    <name type="scientific">Granulicella sibirica</name>
    <dbReference type="NCBI Taxonomy" id="2479048"/>
    <lineage>
        <taxon>Bacteria</taxon>
        <taxon>Pseudomonadati</taxon>
        <taxon>Acidobacteriota</taxon>
        <taxon>Terriglobia</taxon>
        <taxon>Terriglobales</taxon>
        <taxon>Acidobacteriaceae</taxon>
        <taxon>Granulicella</taxon>
    </lineage>
</organism>
<comment type="caution">
    <text evidence="2">The sequence shown here is derived from an EMBL/GenBank/DDBJ whole genome shotgun (WGS) entry which is preliminary data.</text>
</comment>
<dbReference type="Pfam" id="PF01613">
    <property type="entry name" value="Flavin_Reduct"/>
    <property type="match status" value="1"/>
</dbReference>
<dbReference type="OrthoDB" id="9794638at2"/>